<accession>A0A4U1BT55</accession>
<proteinExistence type="predicted"/>
<sequence>MINSNRYANLRAKLTSSLSSIRHNGLKGVVELLAFTLFFALGLVTLGACLLAGMIGALLTKWYAHNANQTNAKEDQPVSDSATQESQQPIVAA</sequence>
<dbReference type="RefSeq" id="WP_136861477.1">
    <property type="nucleotide sequence ID" value="NZ_SWCJ01000001.1"/>
</dbReference>
<name>A0A4U1BT55_9GAMM</name>
<gene>
    <name evidence="3" type="ORF">FCL42_00850</name>
</gene>
<protein>
    <submittedName>
        <fullName evidence="3">Uncharacterized protein</fullName>
    </submittedName>
</protein>
<dbReference type="EMBL" id="SWCJ01000001">
    <property type="protein sequence ID" value="TKB58329.1"/>
    <property type="molecule type" value="Genomic_DNA"/>
</dbReference>
<feature type="compositionally biased region" description="Polar residues" evidence="1">
    <location>
        <begin position="78"/>
        <end position="93"/>
    </location>
</feature>
<feature type="transmembrane region" description="Helical" evidence="2">
    <location>
        <begin position="32"/>
        <end position="59"/>
    </location>
</feature>
<evidence type="ECO:0000313" key="4">
    <source>
        <dbReference type="Proteomes" id="UP000305675"/>
    </source>
</evidence>
<keyword evidence="4" id="KW-1185">Reference proteome</keyword>
<dbReference type="AlphaFoldDB" id="A0A4U1BT55"/>
<reference evidence="3 4" key="1">
    <citation type="submission" date="2019-04" db="EMBL/GenBank/DDBJ databases">
        <authorList>
            <person name="Hwang J.C."/>
        </authorList>
    </citation>
    <scope>NUCLEOTIDE SEQUENCE [LARGE SCALE GENOMIC DNA]</scope>
    <source>
        <strain evidence="3 4">IMCC35002</strain>
    </source>
</reference>
<organism evidence="3 4">
    <name type="scientific">Ferrimonas aestuarii</name>
    <dbReference type="NCBI Taxonomy" id="2569539"/>
    <lineage>
        <taxon>Bacteria</taxon>
        <taxon>Pseudomonadati</taxon>
        <taxon>Pseudomonadota</taxon>
        <taxon>Gammaproteobacteria</taxon>
        <taxon>Alteromonadales</taxon>
        <taxon>Ferrimonadaceae</taxon>
        <taxon>Ferrimonas</taxon>
    </lineage>
</organism>
<keyword evidence="2" id="KW-0812">Transmembrane</keyword>
<evidence type="ECO:0000256" key="2">
    <source>
        <dbReference type="SAM" id="Phobius"/>
    </source>
</evidence>
<feature type="region of interest" description="Disordered" evidence="1">
    <location>
        <begin position="70"/>
        <end position="93"/>
    </location>
</feature>
<evidence type="ECO:0000313" key="3">
    <source>
        <dbReference type="EMBL" id="TKB58329.1"/>
    </source>
</evidence>
<keyword evidence="2" id="KW-0472">Membrane</keyword>
<dbReference type="Proteomes" id="UP000305675">
    <property type="component" value="Unassembled WGS sequence"/>
</dbReference>
<keyword evidence="2" id="KW-1133">Transmembrane helix</keyword>
<comment type="caution">
    <text evidence="3">The sequence shown here is derived from an EMBL/GenBank/DDBJ whole genome shotgun (WGS) entry which is preliminary data.</text>
</comment>
<evidence type="ECO:0000256" key="1">
    <source>
        <dbReference type="SAM" id="MobiDB-lite"/>
    </source>
</evidence>